<sequence>MENKAPTTADKEAAKQLAEEEQALNLMMQRLKLLHIKERMLRDTIPTMLEPLVQKHPSPDVMYAAFMKAVNDAQAKITDFTNLMRDETSTEAFARAKKSREERPLGITPWRHGDYPGWFDLDKPWTA</sequence>
<evidence type="ECO:0000313" key="2">
    <source>
        <dbReference type="Proteomes" id="UP000191004"/>
    </source>
</evidence>
<dbReference type="EMBL" id="LVVK01000017">
    <property type="protein sequence ID" value="OPB40954.1"/>
    <property type="molecule type" value="Genomic_DNA"/>
</dbReference>
<organism evidence="1 2">
    <name type="scientific">Trichoderma guizhouense</name>
    <dbReference type="NCBI Taxonomy" id="1491466"/>
    <lineage>
        <taxon>Eukaryota</taxon>
        <taxon>Fungi</taxon>
        <taxon>Dikarya</taxon>
        <taxon>Ascomycota</taxon>
        <taxon>Pezizomycotina</taxon>
        <taxon>Sordariomycetes</taxon>
        <taxon>Hypocreomycetidae</taxon>
        <taxon>Hypocreales</taxon>
        <taxon>Hypocreaceae</taxon>
        <taxon>Trichoderma</taxon>
    </lineage>
</organism>
<dbReference type="AlphaFoldDB" id="A0A1T3CIN7"/>
<dbReference type="Proteomes" id="UP000191004">
    <property type="component" value="Unassembled WGS sequence"/>
</dbReference>
<protein>
    <submittedName>
        <fullName evidence="1">Uncharacterized protein</fullName>
    </submittedName>
</protein>
<comment type="caution">
    <text evidence="1">The sequence shown here is derived from an EMBL/GenBank/DDBJ whole genome shotgun (WGS) entry which is preliminary data.</text>
</comment>
<accession>A0A1T3CIN7</accession>
<reference evidence="1 2" key="1">
    <citation type="submission" date="2016-04" db="EMBL/GenBank/DDBJ databases">
        <title>Multiple horizontal gene transfer events from other fungi enriched the ability of the initially mycotrophic fungus Trichoderma (Ascomycota) to feed on dead plant biomass.</title>
        <authorList>
            <person name="Atanasova L."/>
            <person name="Chenthamara K."/>
            <person name="Zhang J."/>
            <person name="Grujic M."/>
            <person name="Henrissat B."/>
            <person name="Kuo A."/>
            <person name="Aertz A."/>
            <person name="Salamov A."/>
            <person name="Lipzen A."/>
            <person name="Labutti K."/>
            <person name="Barry K."/>
            <person name="Miao Y."/>
            <person name="Rahimi M.J."/>
            <person name="Shen Q."/>
            <person name="Grigoriev I.V."/>
            <person name="Kubicek C.P."/>
            <person name="Druzhinina I.S."/>
        </authorList>
    </citation>
    <scope>NUCLEOTIDE SEQUENCE [LARGE SCALE GENOMIC DNA]</scope>
    <source>
        <strain evidence="1 2">NJAU 4742</strain>
    </source>
</reference>
<evidence type="ECO:0000313" key="1">
    <source>
        <dbReference type="EMBL" id="OPB40954.1"/>
    </source>
</evidence>
<gene>
    <name evidence="1" type="ORF">A0O28_0010350</name>
</gene>
<name>A0A1T3CIN7_9HYPO</name>
<keyword evidence="2" id="KW-1185">Reference proteome</keyword>
<dbReference type="OrthoDB" id="5326237at2759"/>
<proteinExistence type="predicted"/>